<dbReference type="Gene3D" id="3.90.75.20">
    <property type="match status" value="1"/>
</dbReference>
<keyword evidence="3" id="KW-1185">Reference proteome</keyword>
<dbReference type="RefSeq" id="WP_316686287.1">
    <property type="nucleotide sequence ID" value="NZ_CP103837.1"/>
</dbReference>
<dbReference type="InterPro" id="IPR044925">
    <property type="entry name" value="His-Me_finger_sf"/>
</dbReference>
<evidence type="ECO:0000313" key="3">
    <source>
        <dbReference type="Proteomes" id="UP001304534"/>
    </source>
</evidence>
<dbReference type="Proteomes" id="UP001304534">
    <property type="component" value="Chromosome"/>
</dbReference>
<dbReference type="Pfam" id="PF13392">
    <property type="entry name" value="HNH_3"/>
    <property type="match status" value="1"/>
</dbReference>
<sequence length="164" mass="18532">MKTIPAAQGQQILVDDEDFERLSQYRWLVYSRRTGYEYAVTQIDGMRTYMHRILCGTPGRVIDHINGNTLDNRRSNLRAVSNRENIQNQHSAAQSNTGLKNVHRFRKSFTARVNGIYLGSFPTAEQASTAVRAYRASSGDLQQLLKVIAELTAENAELRMRAAA</sequence>
<evidence type="ECO:0000313" key="2">
    <source>
        <dbReference type="EMBL" id="WOB24770.1"/>
    </source>
</evidence>
<proteinExistence type="predicted"/>
<dbReference type="SUPFAM" id="SSF54060">
    <property type="entry name" value="His-Me finger endonucleases"/>
    <property type="match status" value="1"/>
</dbReference>
<name>A0ABZ0DAQ8_9XANT</name>
<protein>
    <submittedName>
        <fullName evidence="2">HNH endonuclease</fullName>
    </submittedName>
</protein>
<gene>
    <name evidence="2" type="ORF">NYR99_13270</name>
</gene>
<dbReference type="EMBL" id="CP103840">
    <property type="protein sequence ID" value="WOB24770.1"/>
    <property type="molecule type" value="Genomic_DNA"/>
</dbReference>
<organism evidence="2 3">
    <name type="scientific">Xanthomonas dyei</name>
    <dbReference type="NCBI Taxonomy" id="743699"/>
    <lineage>
        <taxon>Bacteria</taxon>
        <taxon>Pseudomonadati</taxon>
        <taxon>Pseudomonadota</taxon>
        <taxon>Gammaproteobacteria</taxon>
        <taxon>Lysobacterales</taxon>
        <taxon>Lysobacteraceae</taxon>
        <taxon>Xanthomonas</taxon>
    </lineage>
</organism>
<dbReference type="GO" id="GO:0004519">
    <property type="term" value="F:endonuclease activity"/>
    <property type="evidence" value="ECO:0007669"/>
    <property type="project" value="UniProtKB-KW"/>
</dbReference>
<accession>A0ABZ0DAQ8</accession>
<evidence type="ECO:0000259" key="1">
    <source>
        <dbReference type="Pfam" id="PF13392"/>
    </source>
</evidence>
<dbReference type="InterPro" id="IPR003615">
    <property type="entry name" value="HNH_nuc"/>
</dbReference>
<keyword evidence="2" id="KW-0540">Nuclease</keyword>
<dbReference type="GeneID" id="95584862"/>
<keyword evidence="2" id="KW-0378">Hydrolase</keyword>
<reference evidence="2 3" key="1">
    <citation type="submission" date="2022-08" db="EMBL/GenBank/DDBJ databases">
        <title>Whole genome sequencing-based tracing of a 2022 introduction and outbreak of Xanthomonas hortorum pv. pelargonii.</title>
        <authorList>
            <person name="Iruegas-Bocardo F."/>
            <person name="Weisberg A.K."/>
            <person name="Riutta E.R."/>
            <person name="Kilday K."/>
            <person name="Bonkowski J.C."/>
            <person name="Creswell T."/>
            <person name="Daughtrey M.L."/>
            <person name="Rane K."/>
            <person name="Grunwald N.J."/>
            <person name="Chang J.H."/>
            <person name="Putnam M.L."/>
        </authorList>
    </citation>
    <scope>NUCLEOTIDE SEQUENCE [LARGE SCALE GENOMIC DNA]</scope>
    <source>
        <strain evidence="2 3">22-325</strain>
    </source>
</reference>
<keyword evidence="2" id="KW-0255">Endonuclease</keyword>
<feature type="domain" description="HNH nuclease" evidence="1">
    <location>
        <begin position="59"/>
        <end position="85"/>
    </location>
</feature>